<dbReference type="PANTHER" id="PTHR43278">
    <property type="entry name" value="NAD(P)H-DEPENDENT FMN-CONTAINING OXIDOREDUCTASE YWQN-RELATED"/>
    <property type="match status" value="1"/>
</dbReference>
<name>A0A8J7L2E6_9FIRM</name>
<proteinExistence type="predicted"/>
<dbReference type="InterPro" id="IPR005025">
    <property type="entry name" value="FMN_Rdtase-like_dom"/>
</dbReference>
<sequence>MKALILIDKEYQTDIYEQLHNTIKDYFEQKKFELDEIKIGKEDLAFCMGCFGCWVKKPGECVIDDTMSQINHKFINSDVVICLSPLVFGQFSANIKNALDRWLPNVLPFFITRPDGSTMHPSRYKSYPRQIVIAYAEDIKDEDAELVVDIVKKHRRSMDVIVYKNSQAKLLESLNNIDMMRVGDEL</sequence>
<evidence type="ECO:0000313" key="5">
    <source>
        <dbReference type="Proteomes" id="UP000623269"/>
    </source>
</evidence>
<dbReference type="InterPro" id="IPR051796">
    <property type="entry name" value="ISF_SsuE-like"/>
</dbReference>
<comment type="caution">
    <text evidence="4">The sequence shown here is derived from an EMBL/GenBank/DDBJ whole genome shotgun (WGS) entry which is preliminary data.</text>
</comment>
<dbReference type="InterPro" id="IPR029039">
    <property type="entry name" value="Flavoprotein-like_sf"/>
</dbReference>
<keyword evidence="5" id="KW-1185">Reference proteome</keyword>
<reference evidence="4" key="1">
    <citation type="submission" date="2020-12" db="EMBL/GenBank/DDBJ databases">
        <title>M. sibirica DSM 26468T genome.</title>
        <authorList>
            <person name="Thieme N."/>
            <person name="Rettenmaier R."/>
            <person name="Zverlov V."/>
            <person name="Liebl W."/>
        </authorList>
    </citation>
    <scope>NUCLEOTIDE SEQUENCE</scope>
    <source>
        <strain evidence="4">DSM 26468</strain>
    </source>
</reference>
<feature type="domain" description="NADPH-dependent FMN reductase-like" evidence="3">
    <location>
        <begin position="17"/>
        <end position="101"/>
    </location>
</feature>
<gene>
    <name evidence="4" type="ORF">I5677_05840</name>
</gene>
<dbReference type="RefSeq" id="WP_197660640.1">
    <property type="nucleotide sequence ID" value="NZ_JAEAGR010000004.1"/>
</dbReference>
<accession>A0A8J7L2E6</accession>
<dbReference type="SUPFAM" id="SSF52218">
    <property type="entry name" value="Flavoproteins"/>
    <property type="match status" value="1"/>
</dbReference>
<dbReference type="AlphaFoldDB" id="A0A8J7L2E6"/>
<dbReference type="Proteomes" id="UP000623269">
    <property type="component" value="Unassembled WGS sequence"/>
</dbReference>
<dbReference type="EMBL" id="JAEAGR010000004">
    <property type="protein sequence ID" value="MBH1940418.1"/>
    <property type="molecule type" value="Genomic_DNA"/>
</dbReference>
<organism evidence="4 5">
    <name type="scientific">Mobilitalea sibirica</name>
    <dbReference type="NCBI Taxonomy" id="1462919"/>
    <lineage>
        <taxon>Bacteria</taxon>
        <taxon>Bacillati</taxon>
        <taxon>Bacillota</taxon>
        <taxon>Clostridia</taxon>
        <taxon>Lachnospirales</taxon>
        <taxon>Lachnospiraceae</taxon>
        <taxon>Mobilitalea</taxon>
    </lineage>
</organism>
<evidence type="ECO:0000259" key="3">
    <source>
        <dbReference type="Pfam" id="PF03358"/>
    </source>
</evidence>
<evidence type="ECO:0000256" key="2">
    <source>
        <dbReference type="ARBA" id="ARBA00022643"/>
    </source>
</evidence>
<dbReference type="Gene3D" id="3.40.50.360">
    <property type="match status" value="1"/>
</dbReference>
<evidence type="ECO:0000256" key="1">
    <source>
        <dbReference type="ARBA" id="ARBA00022630"/>
    </source>
</evidence>
<dbReference type="Pfam" id="PF03358">
    <property type="entry name" value="FMN_red"/>
    <property type="match status" value="1"/>
</dbReference>
<keyword evidence="1" id="KW-0285">Flavoprotein</keyword>
<dbReference type="PANTHER" id="PTHR43278:SF2">
    <property type="entry name" value="IRON-SULFUR FLAVOPROTEIN"/>
    <property type="match status" value="1"/>
</dbReference>
<protein>
    <submittedName>
        <fullName evidence="4">Flavodoxin family protein</fullName>
    </submittedName>
</protein>
<dbReference type="GO" id="GO:0016491">
    <property type="term" value="F:oxidoreductase activity"/>
    <property type="evidence" value="ECO:0007669"/>
    <property type="project" value="InterPro"/>
</dbReference>
<evidence type="ECO:0000313" key="4">
    <source>
        <dbReference type="EMBL" id="MBH1940418.1"/>
    </source>
</evidence>
<keyword evidence="2" id="KW-0288">FMN</keyword>